<name>A0A402BBJ8_9CHLR</name>
<dbReference type="Proteomes" id="UP000287171">
    <property type="component" value="Unassembled WGS sequence"/>
</dbReference>
<comment type="caution">
    <text evidence="1">The sequence shown here is derived from an EMBL/GenBank/DDBJ whole genome shotgun (WGS) entry which is preliminary data.</text>
</comment>
<proteinExistence type="predicted"/>
<reference evidence="2" key="1">
    <citation type="submission" date="2018-12" db="EMBL/GenBank/DDBJ databases">
        <title>Tengunoibacter tsumagoiensis gen. nov., sp. nov., Dictyobacter kobayashii sp. nov., D. alpinus sp. nov., and D. joshuensis sp. nov. and description of Dictyobacteraceae fam. nov. within the order Ktedonobacterales isolated from Tengu-no-mugimeshi.</title>
        <authorList>
            <person name="Wang C.M."/>
            <person name="Zheng Y."/>
            <person name="Sakai Y."/>
            <person name="Toyoda A."/>
            <person name="Minakuchi Y."/>
            <person name="Abe K."/>
            <person name="Yokota A."/>
            <person name="Yabe S."/>
        </authorList>
    </citation>
    <scope>NUCLEOTIDE SEQUENCE [LARGE SCALE GENOMIC DNA]</scope>
    <source>
        <strain evidence="2">Uno16</strain>
    </source>
</reference>
<dbReference type="EMBL" id="BIFT01000001">
    <property type="protein sequence ID" value="GCE28660.1"/>
    <property type="molecule type" value="Genomic_DNA"/>
</dbReference>
<protein>
    <submittedName>
        <fullName evidence="1">Uncharacterized protein</fullName>
    </submittedName>
</protein>
<keyword evidence="2" id="KW-1185">Reference proteome</keyword>
<dbReference type="AlphaFoldDB" id="A0A402BBJ8"/>
<evidence type="ECO:0000313" key="2">
    <source>
        <dbReference type="Proteomes" id="UP000287171"/>
    </source>
</evidence>
<sequence length="169" mass="19703">MEVAINTFIDEAQQDIFHQFDLGGVFPGHEIMVNISSSIISLVSKERRQEGYVLSQRVLTETEMRVLLPLLTLPHCCPHEILQASYHCPFDKLVQALFSHDVTARVQWNQQVHMYRERLFLAHQQGTKRAEMRGVYNALFGLRQKLEQMGISIRARRDGYYLYPLKKNL</sequence>
<gene>
    <name evidence="1" type="ORF">KDA_41440</name>
</gene>
<dbReference type="RefSeq" id="WP_126628850.1">
    <property type="nucleotide sequence ID" value="NZ_BIFT01000001.1"/>
</dbReference>
<accession>A0A402BBJ8</accession>
<evidence type="ECO:0000313" key="1">
    <source>
        <dbReference type="EMBL" id="GCE28660.1"/>
    </source>
</evidence>
<organism evidence="1 2">
    <name type="scientific">Dictyobacter alpinus</name>
    <dbReference type="NCBI Taxonomy" id="2014873"/>
    <lineage>
        <taxon>Bacteria</taxon>
        <taxon>Bacillati</taxon>
        <taxon>Chloroflexota</taxon>
        <taxon>Ktedonobacteria</taxon>
        <taxon>Ktedonobacterales</taxon>
        <taxon>Dictyobacteraceae</taxon>
        <taxon>Dictyobacter</taxon>
    </lineage>
</organism>
<dbReference type="OrthoDB" id="9842355at2"/>